<evidence type="ECO:0000313" key="7">
    <source>
        <dbReference type="Proteomes" id="UP000218332"/>
    </source>
</evidence>
<evidence type="ECO:0000256" key="4">
    <source>
        <dbReference type="ARBA" id="ARBA00023136"/>
    </source>
</evidence>
<keyword evidence="4 5" id="KW-0472">Membrane</keyword>
<protein>
    <submittedName>
        <fullName evidence="6">Uncharacterized protein</fullName>
    </submittedName>
</protein>
<dbReference type="InterPro" id="IPR002797">
    <property type="entry name" value="Polysacc_synth"/>
</dbReference>
<dbReference type="AlphaFoldDB" id="A0A2A2HZ45"/>
<comment type="caution">
    <text evidence="6">The sequence shown here is derived from an EMBL/GenBank/DDBJ whole genome shotgun (WGS) entry which is preliminary data.</text>
</comment>
<evidence type="ECO:0000256" key="3">
    <source>
        <dbReference type="ARBA" id="ARBA00022989"/>
    </source>
</evidence>
<gene>
    <name evidence="6" type="ORF">CF392_15835</name>
</gene>
<name>A0A2A2HZ45_9GAMM</name>
<evidence type="ECO:0000256" key="1">
    <source>
        <dbReference type="ARBA" id="ARBA00004141"/>
    </source>
</evidence>
<dbReference type="Pfam" id="PF01943">
    <property type="entry name" value="Polysacc_synt"/>
    <property type="match status" value="1"/>
</dbReference>
<sequence>MPVSIRHHTLLKYFADHFSSAVFKKLISNASVLLSGGLLVSLLGVVSVVLVARQLGPETFGIFALLTSTVLVVDRLVNFQSWQAVVRYGSKLHKDGDPMPRNFEAIVSAHSWLFFL</sequence>
<keyword evidence="7" id="KW-1185">Reference proteome</keyword>
<proteinExistence type="predicted"/>
<dbReference type="Proteomes" id="UP000218332">
    <property type="component" value="Unassembled WGS sequence"/>
</dbReference>
<dbReference type="GO" id="GO:0016020">
    <property type="term" value="C:membrane"/>
    <property type="evidence" value="ECO:0007669"/>
    <property type="project" value="UniProtKB-SubCell"/>
</dbReference>
<evidence type="ECO:0000313" key="6">
    <source>
        <dbReference type="EMBL" id="PAV24522.1"/>
    </source>
</evidence>
<keyword evidence="2 5" id="KW-0812">Transmembrane</keyword>
<feature type="transmembrane region" description="Helical" evidence="5">
    <location>
        <begin position="59"/>
        <end position="77"/>
    </location>
</feature>
<keyword evidence="3 5" id="KW-1133">Transmembrane helix</keyword>
<evidence type="ECO:0000256" key="5">
    <source>
        <dbReference type="SAM" id="Phobius"/>
    </source>
</evidence>
<dbReference type="EMBL" id="NMPM01000145">
    <property type="protein sequence ID" value="PAV24522.1"/>
    <property type="molecule type" value="Genomic_DNA"/>
</dbReference>
<reference evidence="6 7" key="1">
    <citation type="submission" date="2017-07" db="EMBL/GenBank/DDBJ databases">
        <title>Tamlnaduibacter salinus (Mi-7) genome sequencing.</title>
        <authorList>
            <person name="Verma A."/>
            <person name="Krishnamurthi S."/>
        </authorList>
    </citation>
    <scope>NUCLEOTIDE SEQUENCE [LARGE SCALE GENOMIC DNA]</scope>
    <source>
        <strain evidence="6 7">Mi-7</strain>
    </source>
</reference>
<feature type="transmembrane region" description="Helical" evidence="5">
    <location>
        <begin position="32"/>
        <end position="53"/>
    </location>
</feature>
<organism evidence="6 7">
    <name type="scientific">Tamilnaduibacter salinus</name>
    <dbReference type="NCBI Taxonomy" id="1484056"/>
    <lineage>
        <taxon>Bacteria</taxon>
        <taxon>Pseudomonadati</taxon>
        <taxon>Pseudomonadota</taxon>
        <taxon>Gammaproteobacteria</taxon>
        <taxon>Pseudomonadales</taxon>
        <taxon>Marinobacteraceae</taxon>
        <taxon>Tamilnaduibacter</taxon>
    </lineage>
</organism>
<evidence type="ECO:0000256" key="2">
    <source>
        <dbReference type="ARBA" id="ARBA00022692"/>
    </source>
</evidence>
<accession>A0A2A2HZ45</accession>
<comment type="subcellular location">
    <subcellularLocation>
        <location evidence="1">Membrane</location>
        <topology evidence="1">Multi-pass membrane protein</topology>
    </subcellularLocation>
</comment>